<feature type="transmembrane region" description="Helical" evidence="1">
    <location>
        <begin position="12"/>
        <end position="36"/>
    </location>
</feature>
<sequence length="81" mass="8932">MWAYMGHYGGWGGMGLGMIGMALFWIFPIVGIVALVKGVRGPGAASGRQQERTALDMLKERYARGEIEKAEFEQKKRDLAA</sequence>
<accession>A0A1J5R624</accession>
<protein>
    <recommendedName>
        <fullName evidence="2">SHOCT domain-containing protein</fullName>
    </recommendedName>
</protein>
<gene>
    <name evidence="3" type="ORF">GALL_266880</name>
</gene>
<reference evidence="3" key="1">
    <citation type="submission" date="2016-10" db="EMBL/GenBank/DDBJ databases">
        <title>Sequence of Gallionella enrichment culture.</title>
        <authorList>
            <person name="Poehlein A."/>
            <person name="Muehling M."/>
            <person name="Daniel R."/>
        </authorList>
    </citation>
    <scope>NUCLEOTIDE SEQUENCE</scope>
</reference>
<keyword evidence="1" id="KW-0472">Membrane</keyword>
<name>A0A1J5R624_9ZZZZ</name>
<evidence type="ECO:0000259" key="2">
    <source>
        <dbReference type="Pfam" id="PF09851"/>
    </source>
</evidence>
<evidence type="ECO:0000313" key="3">
    <source>
        <dbReference type="EMBL" id="OIQ91414.1"/>
    </source>
</evidence>
<organism evidence="3">
    <name type="scientific">mine drainage metagenome</name>
    <dbReference type="NCBI Taxonomy" id="410659"/>
    <lineage>
        <taxon>unclassified sequences</taxon>
        <taxon>metagenomes</taxon>
        <taxon>ecological metagenomes</taxon>
    </lineage>
</organism>
<proteinExistence type="predicted"/>
<comment type="caution">
    <text evidence="3">The sequence shown here is derived from an EMBL/GenBank/DDBJ whole genome shotgun (WGS) entry which is preliminary data.</text>
</comment>
<dbReference type="InterPro" id="IPR018649">
    <property type="entry name" value="SHOCT"/>
</dbReference>
<dbReference type="AlphaFoldDB" id="A0A1J5R624"/>
<feature type="domain" description="SHOCT" evidence="2">
    <location>
        <begin position="53"/>
        <end position="79"/>
    </location>
</feature>
<dbReference type="EMBL" id="MLJW01000260">
    <property type="protein sequence ID" value="OIQ91414.1"/>
    <property type="molecule type" value="Genomic_DNA"/>
</dbReference>
<keyword evidence="1" id="KW-0812">Transmembrane</keyword>
<keyword evidence="1" id="KW-1133">Transmembrane helix</keyword>
<dbReference type="Pfam" id="PF09851">
    <property type="entry name" value="SHOCT"/>
    <property type="match status" value="1"/>
</dbReference>
<evidence type="ECO:0000256" key="1">
    <source>
        <dbReference type="SAM" id="Phobius"/>
    </source>
</evidence>